<comment type="subcellular location">
    <subcellularLocation>
        <location evidence="1">Secreted</location>
    </subcellularLocation>
</comment>
<feature type="region of interest" description="Disordered" evidence="9">
    <location>
        <begin position="228"/>
        <end position="254"/>
    </location>
</feature>
<keyword evidence="3" id="KW-0964">Secreted</keyword>
<evidence type="ECO:0000256" key="7">
    <source>
        <dbReference type="ARBA" id="ARBA00023283"/>
    </source>
</evidence>
<evidence type="ECO:0000313" key="13">
    <source>
        <dbReference type="Proteomes" id="UP001153714"/>
    </source>
</evidence>
<feature type="compositionally biased region" description="Low complexity" evidence="9">
    <location>
        <begin position="235"/>
        <end position="244"/>
    </location>
</feature>
<dbReference type="OrthoDB" id="6159864at2759"/>
<dbReference type="AlphaFoldDB" id="A0A9N9RB53"/>
<evidence type="ECO:0000256" key="11">
    <source>
        <dbReference type="SAM" id="SignalP"/>
    </source>
</evidence>
<keyword evidence="10" id="KW-0472">Membrane</keyword>
<keyword evidence="10" id="KW-0812">Transmembrane</keyword>
<sequence length="254" mass="28005">MTFAIRNKLKLLWLHLFCIKTSVRSITSSLLLDSEIKSTNMYKLLALFVVIACVIAAEAQLTFTSSWGGKRAAIAGTVSCRNDDAIAAIYKMIQTNVDRQMTFAIRNKLKLLWLHLFCIKTSVRSITSSLLLDSEIKSTNMYKLLALFVVIACVIAAEAQLTFTSSWGGKRAAIAGTVSCRNDDAIAAIYKMIQKCTTRSKGNKTNLITPQKGTTTLPEQDWTLVGRKSGKVTQEETPTAAAQASLKKSKRKEK</sequence>
<dbReference type="Proteomes" id="UP001153714">
    <property type="component" value="Chromosome 5"/>
</dbReference>
<feature type="transmembrane region" description="Helical" evidence="10">
    <location>
        <begin position="41"/>
        <end position="61"/>
    </location>
</feature>
<evidence type="ECO:0000256" key="8">
    <source>
        <dbReference type="ARBA" id="ARBA00023320"/>
    </source>
</evidence>
<organism evidence="12 13">
    <name type="scientific">Diatraea saccharalis</name>
    <name type="common">sugarcane borer</name>
    <dbReference type="NCBI Taxonomy" id="40085"/>
    <lineage>
        <taxon>Eukaryota</taxon>
        <taxon>Metazoa</taxon>
        <taxon>Ecdysozoa</taxon>
        <taxon>Arthropoda</taxon>
        <taxon>Hexapoda</taxon>
        <taxon>Insecta</taxon>
        <taxon>Pterygota</taxon>
        <taxon>Neoptera</taxon>
        <taxon>Endopterygota</taxon>
        <taxon>Lepidoptera</taxon>
        <taxon>Glossata</taxon>
        <taxon>Ditrysia</taxon>
        <taxon>Pyraloidea</taxon>
        <taxon>Crambidae</taxon>
        <taxon>Crambinae</taxon>
        <taxon>Diatraea</taxon>
    </lineage>
</organism>
<evidence type="ECO:0000313" key="12">
    <source>
        <dbReference type="EMBL" id="CAG9793207.1"/>
    </source>
</evidence>
<dbReference type="EMBL" id="OU893336">
    <property type="protein sequence ID" value="CAG9793207.1"/>
    <property type="molecule type" value="Genomic_DNA"/>
</dbReference>
<name>A0A9N9RB53_9NEOP</name>
<dbReference type="GO" id="GO:0005179">
    <property type="term" value="F:hormone activity"/>
    <property type="evidence" value="ECO:0007669"/>
    <property type="project" value="UniProtKB-KW"/>
</dbReference>
<feature type="transmembrane region" description="Helical" evidence="10">
    <location>
        <begin position="144"/>
        <end position="163"/>
    </location>
</feature>
<evidence type="ECO:0000256" key="3">
    <source>
        <dbReference type="ARBA" id="ARBA00022525"/>
    </source>
</evidence>
<evidence type="ECO:0000256" key="4">
    <source>
        <dbReference type="ARBA" id="ARBA00022702"/>
    </source>
</evidence>
<comment type="similarity">
    <text evidence="2">Belongs to the AKH/HRTH/RPCH family.</text>
</comment>
<feature type="chain" id="PRO_5040104954" evidence="11">
    <location>
        <begin position="26"/>
        <end position="254"/>
    </location>
</feature>
<keyword evidence="7" id="KW-0873">Pyrrolidone carboxylic acid</keyword>
<keyword evidence="5 11" id="KW-0732">Signal</keyword>
<keyword evidence="13" id="KW-1185">Reference proteome</keyword>
<dbReference type="InterPro" id="IPR002047">
    <property type="entry name" value="Adipokinetic_hormone_CS"/>
</dbReference>
<evidence type="ECO:0000256" key="9">
    <source>
        <dbReference type="SAM" id="MobiDB-lite"/>
    </source>
</evidence>
<dbReference type="GO" id="GO:0007218">
    <property type="term" value="P:neuropeptide signaling pathway"/>
    <property type="evidence" value="ECO:0007669"/>
    <property type="project" value="UniProtKB-KW"/>
</dbReference>
<evidence type="ECO:0000256" key="6">
    <source>
        <dbReference type="ARBA" id="ARBA00022815"/>
    </source>
</evidence>
<evidence type="ECO:0000256" key="2">
    <source>
        <dbReference type="ARBA" id="ARBA00006145"/>
    </source>
</evidence>
<dbReference type="Pfam" id="PF06377">
    <property type="entry name" value="Adipokin_hormo"/>
    <property type="match status" value="1"/>
</dbReference>
<protein>
    <submittedName>
        <fullName evidence="12">Uncharacterized protein</fullName>
    </submittedName>
</protein>
<evidence type="ECO:0000256" key="5">
    <source>
        <dbReference type="ARBA" id="ARBA00022729"/>
    </source>
</evidence>
<reference evidence="12" key="2">
    <citation type="submission" date="2022-10" db="EMBL/GenBank/DDBJ databases">
        <authorList>
            <consortium name="ENA_rothamsted_submissions"/>
            <consortium name="culmorum"/>
            <person name="King R."/>
        </authorList>
    </citation>
    <scope>NUCLEOTIDE SEQUENCE</scope>
</reference>
<reference evidence="12" key="1">
    <citation type="submission" date="2021-12" db="EMBL/GenBank/DDBJ databases">
        <authorList>
            <person name="King R."/>
        </authorList>
    </citation>
    <scope>NUCLEOTIDE SEQUENCE</scope>
</reference>
<dbReference type="PROSITE" id="PS00256">
    <property type="entry name" value="AKH"/>
    <property type="match status" value="2"/>
</dbReference>
<dbReference type="GO" id="GO:0005576">
    <property type="term" value="C:extracellular region"/>
    <property type="evidence" value="ECO:0007669"/>
    <property type="project" value="UniProtKB-SubCell"/>
</dbReference>
<accession>A0A9N9RB53</accession>
<evidence type="ECO:0000256" key="10">
    <source>
        <dbReference type="SAM" id="Phobius"/>
    </source>
</evidence>
<feature type="signal peptide" evidence="11">
    <location>
        <begin position="1"/>
        <end position="25"/>
    </location>
</feature>
<keyword evidence="6" id="KW-0027">Amidation</keyword>
<keyword evidence="4" id="KW-0372">Hormone</keyword>
<proteinExistence type="inferred from homology"/>
<gene>
    <name evidence="12" type="ORF">DIATSA_LOCUS10667</name>
</gene>
<evidence type="ECO:0000256" key="1">
    <source>
        <dbReference type="ARBA" id="ARBA00004613"/>
    </source>
</evidence>
<keyword evidence="8" id="KW-0527">Neuropeptide</keyword>
<keyword evidence="10" id="KW-1133">Transmembrane helix</keyword>
<dbReference type="InterPro" id="IPR010475">
    <property type="entry name" value="AKH/RPCH_hormone"/>
</dbReference>